<comment type="caution">
    <text evidence="2">The sequence shown here is derived from an EMBL/GenBank/DDBJ whole genome shotgun (WGS) entry which is preliminary data.</text>
</comment>
<reference evidence="2 3" key="1">
    <citation type="journal article" date="2019" name="Int. J. Syst. Evol. Microbiol.">
        <title>The Global Catalogue of Microorganisms (GCM) 10K type strain sequencing project: providing services to taxonomists for standard genome sequencing and annotation.</title>
        <authorList>
            <consortium name="The Broad Institute Genomics Platform"/>
            <consortium name="The Broad Institute Genome Sequencing Center for Infectious Disease"/>
            <person name="Wu L."/>
            <person name="Ma J."/>
        </authorList>
    </citation>
    <scope>NUCLEOTIDE SEQUENCE [LARGE SCALE GENOMIC DNA]</scope>
    <source>
        <strain evidence="2 3">DT92</strain>
    </source>
</reference>
<proteinExistence type="predicted"/>
<dbReference type="Proteomes" id="UP001596368">
    <property type="component" value="Unassembled WGS sequence"/>
</dbReference>
<dbReference type="AlphaFoldDB" id="A0ABD5XUD1"/>
<keyword evidence="3" id="KW-1185">Reference proteome</keyword>
<dbReference type="EMBL" id="JBHSZG010000009">
    <property type="protein sequence ID" value="MFC7138211.1"/>
    <property type="molecule type" value="Genomic_DNA"/>
</dbReference>
<feature type="region of interest" description="Disordered" evidence="1">
    <location>
        <begin position="1"/>
        <end position="29"/>
    </location>
</feature>
<evidence type="ECO:0000313" key="2">
    <source>
        <dbReference type="EMBL" id="MFC7138211.1"/>
    </source>
</evidence>
<sequence length="104" mass="11044">MTNTEPDTDTPKRAVTSDGHPLGWASRGDDGALYLHADPGLLRGCDSWIAPSWDDRARFRVDDDAVAGVGEATVVIDVRVAADDAEADRSTDGARAKNGPGRPR</sequence>
<name>A0ABD5XUD1_9EURY</name>
<organism evidence="2 3">
    <name type="scientific">Halobaculum litoreum</name>
    <dbReference type="NCBI Taxonomy" id="3031998"/>
    <lineage>
        <taxon>Archaea</taxon>
        <taxon>Methanobacteriati</taxon>
        <taxon>Methanobacteriota</taxon>
        <taxon>Stenosarchaea group</taxon>
        <taxon>Halobacteria</taxon>
        <taxon>Halobacteriales</taxon>
        <taxon>Haloferacaceae</taxon>
        <taxon>Halobaculum</taxon>
    </lineage>
</organism>
<evidence type="ECO:0000313" key="3">
    <source>
        <dbReference type="Proteomes" id="UP001596368"/>
    </source>
</evidence>
<feature type="region of interest" description="Disordered" evidence="1">
    <location>
        <begin position="83"/>
        <end position="104"/>
    </location>
</feature>
<gene>
    <name evidence="2" type="ORF">ACFQRB_20520</name>
</gene>
<accession>A0ABD5XUD1</accession>
<protein>
    <submittedName>
        <fullName evidence="2">Uncharacterized protein</fullName>
    </submittedName>
</protein>
<evidence type="ECO:0000256" key="1">
    <source>
        <dbReference type="SAM" id="MobiDB-lite"/>
    </source>
</evidence>